<evidence type="ECO:0000313" key="2">
    <source>
        <dbReference type="EMBL" id="MFD5097548.1"/>
    </source>
</evidence>
<name>A0ABW6FKR4_9ACTN</name>
<keyword evidence="3" id="KW-1185">Reference proteome</keyword>
<feature type="region of interest" description="Disordered" evidence="1">
    <location>
        <begin position="1"/>
        <end position="21"/>
    </location>
</feature>
<gene>
    <name evidence="2" type="ORF">ACFWJN_00950</name>
</gene>
<dbReference type="RefSeq" id="WP_386707208.1">
    <property type="nucleotide sequence ID" value="NZ_JBHXIJ010000003.1"/>
</dbReference>
<evidence type="ECO:0000256" key="1">
    <source>
        <dbReference type="SAM" id="MobiDB-lite"/>
    </source>
</evidence>
<accession>A0ABW6FKR4</accession>
<dbReference type="EMBL" id="JBHXIJ010000003">
    <property type="protein sequence ID" value="MFD5097548.1"/>
    <property type="molecule type" value="Genomic_DNA"/>
</dbReference>
<sequence>MLHRVLGDGSELTKGWGDSSDATEWRQEVQLILHALG</sequence>
<comment type="caution">
    <text evidence="2">The sequence shown here is derived from an EMBL/GenBank/DDBJ whole genome shotgun (WGS) entry which is preliminary data.</text>
</comment>
<reference evidence="2 3" key="1">
    <citation type="submission" date="2024-09" db="EMBL/GenBank/DDBJ databases">
        <title>The Natural Products Discovery Center: Release of the First 8490 Sequenced Strains for Exploring Actinobacteria Biosynthetic Diversity.</title>
        <authorList>
            <person name="Kalkreuter E."/>
            <person name="Kautsar S.A."/>
            <person name="Yang D."/>
            <person name="Bader C.D."/>
            <person name="Teijaro C.N."/>
            <person name="Fluegel L."/>
            <person name="Davis C.M."/>
            <person name="Simpson J.R."/>
            <person name="Lauterbach L."/>
            <person name="Steele A.D."/>
            <person name="Gui C."/>
            <person name="Meng S."/>
            <person name="Li G."/>
            <person name="Viehrig K."/>
            <person name="Ye F."/>
            <person name="Su P."/>
            <person name="Kiefer A.F."/>
            <person name="Nichols A."/>
            <person name="Cepeda A.J."/>
            <person name="Yan W."/>
            <person name="Fan B."/>
            <person name="Jiang Y."/>
            <person name="Adhikari A."/>
            <person name="Zheng C.-J."/>
            <person name="Schuster L."/>
            <person name="Cowan T.M."/>
            <person name="Smanski M.J."/>
            <person name="Chevrette M.G."/>
            <person name="De Carvalho L.P.S."/>
            <person name="Shen B."/>
        </authorList>
    </citation>
    <scope>NUCLEOTIDE SEQUENCE [LARGE SCALE GENOMIC DNA]</scope>
    <source>
        <strain evidence="2 3">NPDC058348</strain>
    </source>
</reference>
<protein>
    <submittedName>
        <fullName evidence="2">Uncharacterized protein</fullName>
    </submittedName>
</protein>
<proteinExistence type="predicted"/>
<organism evidence="2 3">
    <name type="scientific">Streptomyces albidochromogenes</name>
    <dbReference type="NCBI Taxonomy" id="329524"/>
    <lineage>
        <taxon>Bacteria</taxon>
        <taxon>Bacillati</taxon>
        <taxon>Actinomycetota</taxon>
        <taxon>Actinomycetes</taxon>
        <taxon>Kitasatosporales</taxon>
        <taxon>Streptomycetaceae</taxon>
        <taxon>Streptomyces</taxon>
    </lineage>
</organism>
<dbReference type="Proteomes" id="UP001598448">
    <property type="component" value="Unassembled WGS sequence"/>
</dbReference>
<evidence type="ECO:0000313" key="3">
    <source>
        <dbReference type="Proteomes" id="UP001598448"/>
    </source>
</evidence>